<dbReference type="AlphaFoldDB" id="A0A504YVZ7"/>
<comment type="caution">
    <text evidence="3">Lacks conserved residue(s) required for the propagation of feature annotation.</text>
</comment>
<evidence type="ECO:0000256" key="3">
    <source>
        <dbReference type="PROSITE-ProRule" id="PRU00059"/>
    </source>
</evidence>
<reference evidence="6 7" key="1">
    <citation type="submission" date="2019-04" db="EMBL/GenBank/DDBJ databases">
        <title>Annotation for the trematode Fasciola gigantica.</title>
        <authorList>
            <person name="Choi Y.-J."/>
        </authorList>
    </citation>
    <scope>NUCLEOTIDE SEQUENCE [LARGE SCALE GENOMIC DNA]</scope>
    <source>
        <strain evidence="6">Uganda_cow_1</strain>
    </source>
</reference>
<organism evidence="6 7">
    <name type="scientific">Fasciola gigantica</name>
    <name type="common">Giant liver fluke</name>
    <dbReference type="NCBI Taxonomy" id="46835"/>
    <lineage>
        <taxon>Eukaryota</taxon>
        <taxon>Metazoa</taxon>
        <taxon>Spiralia</taxon>
        <taxon>Lophotrochozoa</taxon>
        <taxon>Platyhelminthes</taxon>
        <taxon>Trematoda</taxon>
        <taxon>Digenea</taxon>
        <taxon>Plagiorchiida</taxon>
        <taxon>Echinostomata</taxon>
        <taxon>Echinostomatoidea</taxon>
        <taxon>Fasciolidae</taxon>
        <taxon>Fasciola</taxon>
    </lineage>
</organism>
<keyword evidence="7" id="KW-1185">Reference proteome</keyword>
<feature type="chain" id="PRO_5021495298" description="CUB domain-containing protein" evidence="4">
    <location>
        <begin position="23"/>
        <end position="272"/>
    </location>
</feature>
<dbReference type="EMBL" id="SUNJ01002884">
    <property type="protein sequence ID" value="TPP65644.1"/>
    <property type="molecule type" value="Genomic_DNA"/>
</dbReference>
<comment type="caution">
    <text evidence="6">The sequence shown here is derived from an EMBL/GenBank/DDBJ whole genome shotgun (WGS) entry which is preliminary data.</text>
</comment>
<proteinExistence type="predicted"/>
<dbReference type="Pfam" id="PF00431">
    <property type="entry name" value="CUB"/>
    <property type="match status" value="2"/>
</dbReference>
<evidence type="ECO:0000313" key="6">
    <source>
        <dbReference type="EMBL" id="TPP65644.1"/>
    </source>
</evidence>
<name>A0A504YVZ7_FASGI</name>
<dbReference type="STRING" id="46835.A0A504YVZ7"/>
<feature type="signal peptide" evidence="4">
    <location>
        <begin position="1"/>
        <end position="22"/>
    </location>
</feature>
<sequence length="272" mass="30143">MPIILTLFLVTWYQIGLQHAECATCTEVEIKEPMRLQDPECNNENGPTVRTWKLNFDKAQAITLRINSLKIPQSASCKVAYLEVKQLRGSAGKSVLRKTCGEKQNIDVSIPVAKGIVTVYTAEKDTEFSLDAFVYNGCEPVSETGTALSSPVISIEYPSNTRCVFDLSVDSPNRVDLKLEMFETQECPNCGCDYMEITETVNNAVVITRYCGRMPFYRYIANGNSTKVVFQADNNGNGKGFRLLYNKVLPEQVPNPTSLVPSTGGMIEKPAV</sequence>
<evidence type="ECO:0000259" key="5">
    <source>
        <dbReference type="PROSITE" id="PS01180"/>
    </source>
</evidence>
<dbReference type="PANTHER" id="PTHR24251">
    <property type="entry name" value="OVOCHYMASE-RELATED"/>
    <property type="match status" value="1"/>
</dbReference>
<protein>
    <recommendedName>
        <fullName evidence="5">CUB domain-containing protein</fullName>
    </recommendedName>
</protein>
<dbReference type="InterPro" id="IPR035914">
    <property type="entry name" value="Sperma_CUB_dom_sf"/>
</dbReference>
<dbReference type="CDD" id="cd00041">
    <property type="entry name" value="CUB"/>
    <property type="match status" value="1"/>
</dbReference>
<accession>A0A504YVZ7</accession>
<feature type="domain" description="CUB" evidence="5">
    <location>
        <begin position="138"/>
        <end position="248"/>
    </location>
</feature>
<dbReference type="Gene3D" id="2.60.120.290">
    <property type="entry name" value="Spermadhesin, CUB domain"/>
    <property type="match status" value="1"/>
</dbReference>
<keyword evidence="4" id="KW-0732">Signal</keyword>
<evidence type="ECO:0000256" key="1">
    <source>
        <dbReference type="ARBA" id="ARBA00022737"/>
    </source>
</evidence>
<dbReference type="PROSITE" id="PS01180">
    <property type="entry name" value="CUB"/>
    <property type="match status" value="1"/>
</dbReference>
<dbReference type="InterPro" id="IPR000859">
    <property type="entry name" value="CUB_dom"/>
</dbReference>
<dbReference type="Proteomes" id="UP000316759">
    <property type="component" value="Unassembled WGS sequence"/>
</dbReference>
<gene>
    <name evidence="6" type="ORF">FGIG_05040</name>
</gene>
<evidence type="ECO:0000313" key="7">
    <source>
        <dbReference type="Proteomes" id="UP000316759"/>
    </source>
</evidence>
<evidence type="ECO:0000256" key="2">
    <source>
        <dbReference type="ARBA" id="ARBA00023157"/>
    </source>
</evidence>
<dbReference type="SMART" id="SM00042">
    <property type="entry name" value="CUB"/>
    <property type="match status" value="1"/>
</dbReference>
<dbReference type="OrthoDB" id="6261922at2759"/>
<keyword evidence="1" id="KW-0677">Repeat</keyword>
<evidence type="ECO:0000256" key="4">
    <source>
        <dbReference type="SAM" id="SignalP"/>
    </source>
</evidence>
<keyword evidence="2" id="KW-1015">Disulfide bond</keyword>
<dbReference type="SUPFAM" id="SSF49854">
    <property type="entry name" value="Spermadhesin, CUB domain"/>
    <property type="match status" value="1"/>
</dbReference>